<feature type="region of interest" description="Disordered" evidence="1">
    <location>
        <begin position="592"/>
        <end position="616"/>
    </location>
</feature>
<feature type="compositionally biased region" description="Basic and acidic residues" evidence="1">
    <location>
        <begin position="407"/>
        <end position="423"/>
    </location>
</feature>
<proteinExistence type="predicted"/>
<evidence type="ECO:0000256" key="1">
    <source>
        <dbReference type="SAM" id="MobiDB-lite"/>
    </source>
</evidence>
<sequence>MDTLVLNAVRTVLSSPSFRLLFPPLSDRIWEITLACTERDLDAKRSHGFLALYSLLERALIASAERRDSPPNLEPLREVILSDDVLSLFLTESGVSAGQDSEEARVFLIFVEMLIMDRGFREFVSWFGDMFNPLVSAAFEFYNECQEPGASKLPSKRVLLIQSGGPSKRQRTDTSEARRPSSTIAVLQRLRQRQILSAPDKSISEINVSLGVAKNVLATPTNPTTPSIWRILPKRTGPSVKQGDQKSTVTAQVSSPLSLSPIISSSGDKANSGQPASSPEPQNMSEMAKWCQENPTALFLQAIYTAQSETTPPMSPVAFCDSLPARPSTPSALSHRPHTPFVDSSPCVSDPLSDPATLKDLEDAAGRFIQETIAMVESGAIAPTPSILDPTSQSGNKKKGNPTVKDVSNRPKAEHRWSPTERKQQKKKAVVAKENRVGMSSKKARRRSKNLPLTGGVKLGPMDSHRSQKTLVPTSGAQSKSAPAPAPTPGTTTVRGGDTDSHRSQKAACGPSGAQSKSAPAPAPTPGTTTVRGGDTDSHRSQKVACGPSGSQSRSVPALTPAPASAPSSASVRGVKLGDTDSHRFQKALIPASVPSGPQSRSVATPTPAPFTAAPSFPVSDYRQPYSLRHPDYFPAHQENLSIFY</sequence>
<feature type="compositionally biased region" description="Low complexity" evidence="1">
    <location>
        <begin position="555"/>
        <end position="571"/>
    </location>
</feature>
<protein>
    <submittedName>
        <fullName evidence="2">Uncharacterized protein</fullName>
    </submittedName>
</protein>
<feature type="compositionally biased region" description="Low complexity" evidence="1">
    <location>
        <begin position="475"/>
        <end position="496"/>
    </location>
</feature>
<comment type="caution">
    <text evidence="2">The sequence shown here is derived from an EMBL/GenBank/DDBJ whole genome shotgun (WGS) entry which is preliminary data.</text>
</comment>
<organism evidence="2 3">
    <name type="scientific">Mycena maculata</name>
    <dbReference type="NCBI Taxonomy" id="230809"/>
    <lineage>
        <taxon>Eukaryota</taxon>
        <taxon>Fungi</taxon>
        <taxon>Dikarya</taxon>
        <taxon>Basidiomycota</taxon>
        <taxon>Agaricomycotina</taxon>
        <taxon>Agaricomycetes</taxon>
        <taxon>Agaricomycetidae</taxon>
        <taxon>Agaricales</taxon>
        <taxon>Marasmiineae</taxon>
        <taxon>Mycenaceae</taxon>
        <taxon>Mycena</taxon>
    </lineage>
</organism>
<dbReference type="EMBL" id="JARJLG010000044">
    <property type="protein sequence ID" value="KAJ7761904.1"/>
    <property type="molecule type" value="Genomic_DNA"/>
</dbReference>
<evidence type="ECO:0000313" key="3">
    <source>
        <dbReference type="Proteomes" id="UP001215280"/>
    </source>
</evidence>
<accession>A0AAD7JCS8</accession>
<feature type="region of interest" description="Disordered" evidence="1">
    <location>
        <begin position="326"/>
        <end position="348"/>
    </location>
</feature>
<feature type="region of interest" description="Disordered" evidence="1">
    <location>
        <begin position="227"/>
        <end position="285"/>
    </location>
</feature>
<reference evidence="2" key="1">
    <citation type="submission" date="2023-03" db="EMBL/GenBank/DDBJ databases">
        <title>Massive genome expansion in bonnet fungi (Mycena s.s.) driven by repeated elements and novel gene families across ecological guilds.</title>
        <authorList>
            <consortium name="Lawrence Berkeley National Laboratory"/>
            <person name="Harder C.B."/>
            <person name="Miyauchi S."/>
            <person name="Viragh M."/>
            <person name="Kuo A."/>
            <person name="Thoen E."/>
            <person name="Andreopoulos B."/>
            <person name="Lu D."/>
            <person name="Skrede I."/>
            <person name="Drula E."/>
            <person name="Henrissat B."/>
            <person name="Morin E."/>
            <person name="Kohler A."/>
            <person name="Barry K."/>
            <person name="LaButti K."/>
            <person name="Morin E."/>
            <person name="Salamov A."/>
            <person name="Lipzen A."/>
            <person name="Mereny Z."/>
            <person name="Hegedus B."/>
            <person name="Baldrian P."/>
            <person name="Stursova M."/>
            <person name="Weitz H."/>
            <person name="Taylor A."/>
            <person name="Grigoriev I.V."/>
            <person name="Nagy L.G."/>
            <person name="Martin F."/>
            <person name="Kauserud H."/>
        </authorList>
    </citation>
    <scope>NUCLEOTIDE SEQUENCE</scope>
    <source>
        <strain evidence="2">CBHHK188m</strain>
    </source>
</reference>
<name>A0AAD7JCS8_9AGAR</name>
<dbReference type="AlphaFoldDB" id="A0AAD7JCS8"/>
<evidence type="ECO:0000313" key="2">
    <source>
        <dbReference type="EMBL" id="KAJ7761904.1"/>
    </source>
</evidence>
<keyword evidence="3" id="KW-1185">Reference proteome</keyword>
<feature type="compositionally biased region" description="Low complexity" evidence="1">
    <location>
        <begin position="254"/>
        <end position="266"/>
    </location>
</feature>
<feature type="compositionally biased region" description="Low complexity" evidence="1">
    <location>
        <begin position="602"/>
        <end position="616"/>
    </location>
</feature>
<feature type="region of interest" description="Disordered" evidence="1">
    <location>
        <begin position="381"/>
        <end position="576"/>
    </location>
</feature>
<feature type="compositionally biased region" description="Low complexity" evidence="1">
    <location>
        <begin position="510"/>
        <end position="533"/>
    </location>
</feature>
<gene>
    <name evidence="2" type="ORF">DFH07DRAFT_412943</name>
</gene>
<feature type="compositionally biased region" description="Polar residues" evidence="1">
    <location>
        <begin position="267"/>
        <end position="285"/>
    </location>
</feature>
<dbReference type="Proteomes" id="UP001215280">
    <property type="component" value="Unassembled WGS sequence"/>
</dbReference>